<gene>
    <name evidence="5" type="ORF">H8744_06240</name>
</gene>
<evidence type="ECO:0000256" key="1">
    <source>
        <dbReference type="ARBA" id="ARBA00023015"/>
    </source>
</evidence>
<dbReference type="GO" id="GO:0043565">
    <property type="term" value="F:sequence-specific DNA binding"/>
    <property type="evidence" value="ECO:0007669"/>
    <property type="project" value="InterPro"/>
</dbReference>
<evidence type="ECO:0000259" key="4">
    <source>
        <dbReference type="PROSITE" id="PS01124"/>
    </source>
</evidence>
<name>A0A926IQM8_9BACT</name>
<dbReference type="PROSITE" id="PS01124">
    <property type="entry name" value="HTH_ARAC_FAMILY_2"/>
    <property type="match status" value="1"/>
</dbReference>
<proteinExistence type="predicted"/>
<feature type="domain" description="HTH araC/xylS-type" evidence="4">
    <location>
        <begin position="180"/>
        <end position="278"/>
    </location>
</feature>
<keyword evidence="1" id="KW-0805">Transcription regulation</keyword>
<sequence>MRGSSSCGININCQECPKAVENTIIHASHPRGFHLPVQKCESNIMIFLLRGEALINSQEYAGTLLKAGEFILQAIGSKLEVLAMTDVECVCYQFNKPELFCEELYNRIMNEVTPPLIFSPLKILPELQFFLEGSRAYLSEAKICRELLSFKRKELGFILGNFYSDYELSTLVHPLSKYTTSFQYFVLENHSKVKTVEELAQLGGYTVTTFRRIFNTVFHEPVYEWMMNRRKEGIIYDLRYTDETISEICFNYGFESLPHFSNFCKKNFGASPRALRLKK</sequence>
<keyword evidence="3" id="KW-0804">Transcription</keyword>
<dbReference type="InterPro" id="IPR050959">
    <property type="entry name" value="MarA-like"/>
</dbReference>
<accession>A0A926IQM8</accession>
<evidence type="ECO:0000256" key="2">
    <source>
        <dbReference type="ARBA" id="ARBA00023125"/>
    </source>
</evidence>
<dbReference type="InterPro" id="IPR018060">
    <property type="entry name" value="HTH_AraC"/>
</dbReference>
<dbReference type="RefSeq" id="WP_305067347.1">
    <property type="nucleotide sequence ID" value="NZ_JACRTF010000001.1"/>
</dbReference>
<dbReference type="PANTHER" id="PTHR47504">
    <property type="entry name" value="RIGHT ORIGIN-BINDING PROTEIN"/>
    <property type="match status" value="1"/>
</dbReference>
<dbReference type="GO" id="GO:0003700">
    <property type="term" value="F:DNA-binding transcription factor activity"/>
    <property type="evidence" value="ECO:0007669"/>
    <property type="project" value="InterPro"/>
</dbReference>
<comment type="caution">
    <text evidence="5">The sequence shown here is derived from an EMBL/GenBank/DDBJ whole genome shotgun (WGS) entry which is preliminary data.</text>
</comment>
<organism evidence="5 6">
    <name type="scientific">Jilunia laotingensis</name>
    <dbReference type="NCBI Taxonomy" id="2763675"/>
    <lineage>
        <taxon>Bacteria</taxon>
        <taxon>Pseudomonadati</taxon>
        <taxon>Bacteroidota</taxon>
        <taxon>Bacteroidia</taxon>
        <taxon>Bacteroidales</taxon>
        <taxon>Bacteroidaceae</taxon>
        <taxon>Jilunia</taxon>
    </lineage>
</organism>
<dbReference type="SUPFAM" id="SSF46689">
    <property type="entry name" value="Homeodomain-like"/>
    <property type="match status" value="1"/>
</dbReference>
<dbReference type="PROSITE" id="PS00028">
    <property type="entry name" value="ZINC_FINGER_C2H2_1"/>
    <property type="match status" value="1"/>
</dbReference>
<evidence type="ECO:0000313" key="6">
    <source>
        <dbReference type="Proteomes" id="UP000651085"/>
    </source>
</evidence>
<dbReference type="InterPro" id="IPR013087">
    <property type="entry name" value="Znf_C2H2_type"/>
</dbReference>
<dbReference type="EMBL" id="JACRTF010000001">
    <property type="protein sequence ID" value="MBC8592858.1"/>
    <property type="molecule type" value="Genomic_DNA"/>
</dbReference>
<dbReference type="SMART" id="SM00342">
    <property type="entry name" value="HTH_ARAC"/>
    <property type="match status" value="1"/>
</dbReference>
<reference evidence="5" key="1">
    <citation type="submission" date="2020-08" db="EMBL/GenBank/DDBJ databases">
        <title>Genome public.</title>
        <authorList>
            <person name="Liu C."/>
            <person name="Sun Q."/>
        </authorList>
    </citation>
    <scope>NUCLEOTIDE SEQUENCE</scope>
    <source>
        <strain evidence="5">N12</strain>
    </source>
</reference>
<protein>
    <submittedName>
        <fullName evidence="5">Helix-turn-helix transcriptional regulator</fullName>
    </submittedName>
</protein>
<dbReference type="Pfam" id="PF12833">
    <property type="entry name" value="HTH_18"/>
    <property type="match status" value="1"/>
</dbReference>
<evidence type="ECO:0000313" key="5">
    <source>
        <dbReference type="EMBL" id="MBC8592858.1"/>
    </source>
</evidence>
<dbReference type="Proteomes" id="UP000651085">
    <property type="component" value="Unassembled WGS sequence"/>
</dbReference>
<evidence type="ECO:0000256" key="3">
    <source>
        <dbReference type="ARBA" id="ARBA00023163"/>
    </source>
</evidence>
<dbReference type="AlphaFoldDB" id="A0A926IQM8"/>
<keyword evidence="6" id="KW-1185">Reference proteome</keyword>
<keyword evidence="2" id="KW-0238">DNA-binding</keyword>
<dbReference type="Gene3D" id="1.10.10.60">
    <property type="entry name" value="Homeodomain-like"/>
    <property type="match status" value="1"/>
</dbReference>
<dbReference type="PANTHER" id="PTHR47504:SF5">
    <property type="entry name" value="RIGHT ORIGIN-BINDING PROTEIN"/>
    <property type="match status" value="1"/>
</dbReference>
<dbReference type="InterPro" id="IPR009057">
    <property type="entry name" value="Homeodomain-like_sf"/>
</dbReference>